<comment type="caution">
    <text evidence="4">The sequence shown here is derived from an EMBL/GenBank/DDBJ whole genome shotgun (WGS) entry which is preliminary data.</text>
</comment>
<evidence type="ECO:0000256" key="1">
    <source>
        <dbReference type="ARBA" id="ARBA00022748"/>
    </source>
</evidence>
<feature type="domain" description="Cytochrome c-type biogenesis protein H Ig-like" evidence="3">
    <location>
        <begin position="298"/>
        <end position="388"/>
    </location>
</feature>
<gene>
    <name evidence="4" type="ORF">IF202_02255</name>
</gene>
<dbReference type="InterPro" id="IPR019734">
    <property type="entry name" value="TPR_rpt"/>
</dbReference>
<dbReference type="SMART" id="SM00028">
    <property type="entry name" value="TPR"/>
    <property type="match status" value="2"/>
</dbReference>
<organism evidence="4 5">
    <name type="scientific">Marinomonas colpomeniae</name>
    <dbReference type="NCBI Taxonomy" id="2774408"/>
    <lineage>
        <taxon>Bacteria</taxon>
        <taxon>Pseudomonadati</taxon>
        <taxon>Pseudomonadota</taxon>
        <taxon>Gammaproteobacteria</taxon>
        <taxon>Oceanospirillales</taxon>
        <taxon>Oceanospirillaceae</taxon>
        <taxon>Marinomonas</taxon>
    </lineage>
</organism>
<evidence type="ECO:0000259" key="3">
    <source>
        <dbReference type="Pfam" id="PF23892"/>
    </source>
</evidence>
<dbReference type="InterPro" id="IPR051263">
    <property type="entry name" value="C-type_cytochrome_biogenesis"/>
</dbReference>
<feature type="transmembrane region" description="Helical" evidence="2">
    <location>
        <begin position="87"/>
        <end position="108"/>
    </location>
</feature>
<dbReference type="InterPro" id="IPR011990">
    <property type="entry name" value="TPR-like_helical_dom_sf"/>
</dbReference>
<dbReference type="PANTHER" id="PTHR47870:SF1">
    <property type="entry name" value="CYTOCHROME C-TYPE BIOGENESIS PROTEIN CCMH"/>
    <property type="match status" value="1"/>
</dbReference>
<dbReference type="Gene3D" id="1.25.40.10">
    <property type="entry name" value="Tetratricopeptide repeat domain"/>
    <property type="match status" value="1"/>
</dbReference>
<dbReference type="InterPro" id="IPR056412">
    <property type="entry name" value="Ig_CycH"/>
</dbReference>
<dbReference type="SUPFAM" id="SSF48452">
    <property type="entry name" value="TPR-like"/>
    <property type="match status" value="1"/>
</dbReference>
<proteinExistence type="predicted"/>
<sequence>MITLSIFYLYRSVFQHLNQSFDSDEIQAFLNIRRTEINEEQEAGRLTSNESLQLLLDVDHEANLLSLNSEYSPLLHRRFNMELDVHLARWVMLGVIVVTVLGSVSLYYKIGYSTEVSFTQDLQRQELTPQKVSEFLHYRSQRYDRIEDWYYEATDSLRAGKYQDAVVAFETAISKIPDGAENRVSLLVEYAQAIFYANGNQSSETMLRVVNDILRDSPTQAIALGLKGVAEFDHKNYLGAVLAWQEAIRYNPNSTERIALLSAINKARDAGGIDYKKIAPIITHQLAIQIEWDTNNIQWQSNDVLLVYALAKGEKMPVAIQRVHPEDLKKPILLTNLDALMPTMTLAEIEKVDLVVKLSNINDNDLTKGQIIGIKEGLFVNSKEIIGIKVSL</sequence>
<evidence type="ECO:0000256" key="2">
    <source>
        <dbReference type="SAM" id="Phobius"/>
    </source>
</evidence>
<protein>
    <recommendedName>
        <fullName evidence="3">Cytochrome c-type biogenesis protein H Ig-like domain-containing protein</fullName>
    </recommendedName>
</protein>
<keyword evidence="2" id="KW-0812">Transmembrane</keyword>
<dbReference type="PANTHER" id="PTHR47870">
    <property type="entry name" value="CYTOCHROME C-TYPE BIOGENESIS PROTEIN CCMH"/>
    <property type="match status" value="1"/>
</dbReference>
<dbReference type="Pfam" id="PF23892">
    <property type="entry name" value="Ig_CycH"/>
    <property type="match status" value="1"/>
</dbReference>
<keyword evidence="2" id="KW-0472">Membrane</keyword>
<dbReference type="Proteomes" id="UP000604161">
    <property type="component" value="Unassembled WGS sequence"/>
</dbReference>
<evidence type="ECO:0000313" key="4">
    <source>
        <dbReference type="EMBL" id="MBD5769862.1"/>
    </source>
</evidence>
<accession>A0ABR8NXP5</accession>
<keyword evidence="2" id="KW-1133">Transmembrane helix</keyword>
<evidence type="ECO:0000313" key="5">
    <source>
        <dbReference type="Proteomes" id="UP000604161"/>
    </source>
</evidence>
<keyword evidence="5" id="KW-1185">Reference proteome</keyword>
<keyword evidence="1" id="KW-0201">Cytochrome c-type biogenesis</keyword>
<name>A0ABR8NXP5_9GAMM</name>
<reference evidence="4 5" key="1">
    <citation type="submission" date="2020-09" db="EMBL/GenBank/DDBJ databases">
        <title>Marinomonas sp. nov., isolated from the cysticercosis algae of Qingdao, China.</title>
        <authorList>
            <person name="Sun X."/>
        </authorList>
    </citation>
    <scope>NUCLEOTIDE SEQUENCE [LARGE SCALE GENOMIC DNA]</scope>
    <source>
        <strain evidence="4 5">SM2066</strain>
    </source>
</reference>
<dbReference type="EMBL" id="JACYFC010000001">
    <property type="protein sequence ID" value="MBD5769862.1"/>
    <property type="molecule type" value="Genomic_DNA"/>
</dbReference>